<keyword evidence="2" id="KW-1185">Reference proteome</keyword>
<protein>
    <submittedName>
        <fullName evidence="1">Uncharacterized protein</fullName>
    </submittedName>
</protein>
<dbReference type="EnsemblPlants" id="QL03p025919:mrna">
    <property type="protein sequence ID" value="QL03p025919:mrna"/>
    <property type="gene ID" value="QL03p025919"/>
</dbReference>
<dbReference type="Gramene" id="QL03p025919:mrna">
    <property type="protein sequence ID" value="QL03p025919:mrna"/>
    <property type="gene ID" value="QL03p025919"/>
</dbReference>
<name>A0A7N2R160_QUELO</name>
<reference evidence="1 2" key="1">
    <citation type="journal article" date="2016" name="G3 (Bethesda)">
        <title>First Draft Assembly and Annotation of the Genome of a California Endemic Oak Quercus lobata Nee (Fagaceae).</title>
        <authorList>
            <person name="Sork V.L."/>
            <person name="Fitz-Gibbon S.T."/>
            <person name="Puiu D."/>
            <person name="Crepeau M."/>
            <person name="Gugger P.F."/>
            <person name="Sherman R."/>
            <person name="Stevens K."/>
            <person name="Langley C.H."/>
            <person name="Pellegrini M."/>
            <person name="Salzberg S.L."/>
        </authorList>
    </citation>
    <scope>NUCLEOTIDE SEQUENCE [LARGE SCALE GENOMIC DNA]</scope>
    <source>
        <strain evidence="1 2">cv. SW786</strain>
    </source>
</reference>
<reference evidence="1" key="2">
    <citation type="submission" date="2021-01" db="UniProtKB">
        <authorList>
            <consortium name="EnsemblPlants"/>
        </authorList>
    </citation>
    <scope>IDENTIFICATION</scope>
</reference>
<sequence>MKELNQSSKADEIGEKWLALSKTAGPLWWCLRMKSENTKIQSAKRSQGASKSWVLWLKEGERNTEFFRQLANSSHCHIGSLKAVDPLTNDEAVIRENIELTGAIELTDFRKLSLVGSVYKILANVLANRLKGVLGRIVSYKQNALI</sequence>
<organism evidence="1 2">
    <name type="scientific">Quercus lobata</name>
    <name type="common">Valley oak</name>
    <dbReference type="NCBI Taxonomy" id="97700"/>
    <lineage>
        <taxon>Eukaryota</taxon>
        <taxon>Viridiplantae</taxon>
        <taxon>Streptophyta</taxon>
        <taxon>Embryophyta</taxon>
        <taxon>Tracheophyta</taxon>
        <taxon>Spermatophyta</taxon>
        <taxon>Magnoliopsida</taxon>
        <taxon>eudicotyledons</taxon>
        <taxon>Gunneridae</taxon>
        <taxon>Pentapetalae</taxon>
        <taxon>rosids</taxon>
        <taxon>fabids</taxon>
        <taxon>Fagales</taxon>
        <taxon>Fagaceae</taxon>
        <taxon>Quercus</taxon>
    </lineage>
</organism>
<evidence type="ECO:0000313" key="2">
    <source>
        <dbReference type="Proteomes" id="UP000594261"/>
    </source>
</evidence>
<dbReference type="EMBL" id="LRBV02000003">
    <property type="status" value="NOT_ANNOTATED_CDS"/>
    <property type="molecule type" value="Genomic_DNA"/>
</dbReference>
<dbReference type="InParanoid" id="A0A7N2R160"/>
<dbReference type="AlphaFoldDB" id="A0A7N2R160"/>
<proteinExistence type="predicted"/>
<accession>A0A7N2R160</accession>
<dbReference type="Proteomes" id="UP000594261">
    <property type="component" value="Chromosome 3"/>
</dbReference>
<evidence type="ECO:0000313" key="1">
    <source>
        <dbReference type="EnsemblPlants" id="QL03p025919:mrna"/>
    </source>
</evidence>